<dbReference type="Gene3D" id="2.130.10.130">
    <property type="entry name" value="Integrin alpha, N-terminal"/>
    <property type="match status" value="2"/>
</dbReference>
<feature type="signal peptide" evidence="11">
    <location>
        <begin position="1"/>
        <end position="17"/>
    </location>
</feature>
<evidence type="ECO:0000256" key="5">
    <source>
        <dbReference type="ARBA" id="ARBA00022889"/>
    </source>
</evidence>
<evidence type="ECO:0000313" key="13">
    <source>
        <dbReference type="EMBL" id="KAI2658117.1"/>
    </source>
</evidence>
<feature type="repeat" description="FG-GAP" evidence="10">
    <location>
        <begin position="240"/>
        <end position="298"/>
    </location>
</feature>
<dbReference type="Pfam" id="PF01839">
    <property type="entry name" value="FG-GAP"/>
    <property type="match status" value="1"/>
</dbReference>
<dbReference type="PANTHER" id="PTHR23220">
    <property type="entry name" value="INTEGRIN ALPHA"/>
    <property type="match status" value="1"/>
</dbReference>
<dbReference type="PROSITE" id="PS51470">
    <property type="entry name" value="FG_GAP"/>
    <property type="match status" value="2"/>
</dbReference>
<dbReference type="InterPro" id="IPR000413">
    <property type="entry name" value="Integrin_alpha"/>
</dbReference>
<protein>
    <submittedName>
        <fullName evidence="13">Integrin alpha-9</fullName>
    </submittedName>
</protein>
<keyword evidence="4" id="KW-0677">Repeat</keyword>
<dbReference type="SUPFAM" id="SSF69318">
    <property type="entry name" value="Integrin alpha N-terminal domain"/>
    <property type="match status" value="1"/>
</dbReference>
<keyword evidence="6 11" id="KW-0401">Integrin</keyword>
<dbReference type="SUPFAM" id="SSF69179">
    <property type="entry name" value="Integrin domains"/>
    <property type="match status" value="1"/>
</dbReference>
<dbReference type="InterPro" id="IPR028994">
    <property type="entry name" value="Integrin_alpha_N"/>
</dbReference>
<evidence type="ECO:0000256" key="9">
    <source>
        <dbReference type="ARBA" id="ARBA00023180"/>
    </source>
</evidence>
<gene>
    <name evidence="13" type="ORF">H4Q32_009595</name>
</gene>
<dbReference type="EMBL" id="JACTAM010000013">
    <property type="protein sequence ID" value="KAI2658117.1"/>
    <property type="molecule type" value="Genomic_DNA"/>
</dbReference>
<evidence type="ECO:0000256" key="4">
    <source>
        <dbReference type="ARBA" id="ARBA00022737"/>
    </source>
</evidence>
<keyword evidence="5 11" id="KW-0130">Cell adhesion</keyword>
<dbReference type="PRINTS" id="PR01185">
    <property type="entry name" value="INTEGRINA"/>
</dbReference>
<dbReference type="Pfam" id="PF08441">
    <property type="entry name" value="Integrin_A_Ig_1"/>
    <property type="match status" value="1"/>
</dbReference>
<dbReference type="Proteomes" id="UP000830375">
    <property type="component" value="Unassembled WGS sequence"/>
</dbReference>
<evidence type="ECO:0000256" key="3">
    <source>
        <dbReference type="ARBA" id="ARBA00022729"/>
    </source>
</evidence>
<dbReference type="InterPro" id="IPR013519">
    <property type="entry name" value="Int_alpha_beta-p"/>
</dbReference>
<evidence type="ECO:0000256" key="8">
    <source>
        <dbReference type="ARBA" id="ARBA00023170"/>
    </source>
</evidence>
<comment type="similarity">
    <text evidence="2 11">Belongs to the integrin alpha chain family.</text>
</comment>
<dbReference type="Gene3D" id="2.60.40.1460">
    <property type="entry name" value="Integrin domains. Chain A, domain 2"/>
    <property type="match status" value="1"/>
</dbReference>
<keyword evidence="7" id="KW-0472">Membrane</keyword>
<reference evidence="13 14" key="1">
    <citation type="submission" date="2022-01" db="EMBL/GenBank/DDBJ databases">
        <title>A high-quality chromosome-level genome assembly of rohu carp, Labeo rohita.</title>
        <authorList>
            <person name="Arick M.A. II"/>
            <person name="Hsu C.-Y."/>
            <person name="Magbanua Z."/>
            <person name="Pechanova O."/>
            <person name="Grover C."/>
            <person name="Miller E."/>
            <person name="Thrash A."/>
            <person name="Ezzel L."/>
            <person name="Alam S."/>
            <person name="Benzie J."/>
            <person name="Hamilton M."/>
            <person name="Karsi A."/>
            <person name="Lawrence M.L."/>
            <person name="Peterson D.G."/>
        </authorList>
    </citation>
    <scope>NUCLEOTIDE SEQUENCE [LARGE SCALE GENOMIC DNA]</scope>
    <source>
        <strain evidence="14">BAU-BD-2019</strain>
        <tissue evidence="13">Blood</tissue>
    </source>
</reference>
<evidence type="ECO:0000313" key="14">
    <source>
        <dbReference type="Proteomes" id="UP000830375"/>
    </source>
</evidence>
<sequence>MFVFLLATVMFSFCTLGNKQRESCGKTCQGDRNDEWMGVSLARQDKPNGKILACAHRWKNVYYESEYILPHGYCSIIPATLQGKSQPLIPCYEDHKKTYGEEHGSCQAGIAGVFTEELVIMGAPGSYYWTGTVKVFNMTSSTHYNLNQDNLSLHRYSYLGNTCSDIENRFNIPRCSQSITDLCFLGYAVTAGHFSSLNTIDVAAGAPQDSGRGKVYIFRIEGTSLVKTFQASGKMGVMEERAILNGDNAYNAHFGECITSLGDIDDDGYQDVAIGAPEEDDYGGAVYIYHGDASGIVNKYSMRLSGRSFSPTLQMFGQSISGNVDMDGNGYPDVTIGAFMADSVVLLRSRPVISVDVSIFLPVSINITVPQCHEGPQHLNCFNVTICMSFRGKHVPGHIELLYNLTADSDKRHKGLSPRVYFGNGGEQTGAVSQRFSLEINRQQCHQYTAYVRSAISKQHKSPVIKRDLAAIPRAGLHGYSLIYPGVSVSPHKARTPTH</sequence>
<comment type="subcellular location">
    <subcellularLocation>
        <location evidence="1 11">Membrane</location>
        <topology evidence="1 11">Single-pass type I membrane protein</topology>
    </subcellularLocation>
</comment>
<evidence type="ECO:0000256" key="2">
    <source>
        <dbReference type="ARBA" id="ARBA00008054"/>
    </source>
</evidence>
<keyword evidence="8 11" id="KW-0675">Receptor</keyword>
<organism evidence="13 14">
    <name type="scientific">Labeo rohita</name>
    <name type="common">Indian major carp</name>
    <name type="synonym">Cyprinus rohita</name>
    <dbReference type="NCBI Taxonomy" id="84645"/>
    <lineage>
        <taxon>Eukaryota</taxon>
        <taxon>Metazoa</taxon>
        <taxon>Chordata</taxon>
        <taxon>Craniata</taxon>
        <taxon>Vertebrata</taxon>
        <taxon>Euteleostomi</taxon>
        <taxon>Actinopterygii</taxon>
        <taxon>Neopterygii</taxon>
        <taxon>Teleostei</taxon>
        <taxon>Ostariophysi</taxon>
        <taxon>Cypriniformes</taxon>
        <taxon>Cyprinidae</taxon>
        <taxon>Labeoninae</taxon>
        <taxon>Labeonini</taxon>
        <taxon>Labeo</taxon>
    </lineage>
</organism>
<evidence type="ECO:0000256" key="11">
    <source>
        <dbReference type="RuleBase" id="RU003762"/>
    </source>
</evidence>
<feature type="chain" id="PRO_5044951836" evidence="11">
    <location>
        <begin position="18"/>
        <end position="499"/>
    </location>
</feature>
<evidence type="ECO:0000256" key="10">
    <source>
        <dbReference type="PROSITE-ProRule" id="PRU00803"/>
    </source>
</evidence>
<feature type="repeat" description="FG-GAP" evidence="10">
    <location>
        <begin position="303"/>
        <end position="364"/>
    </location>
</feature>
<proteinExistence type="inferred from homology"/>
<keyword evidence="9" id="KW-0325">Glycoprotein</keyword>
<dbReference type="GO" id="GO:0007229">
    <property type="term" value="P:integrin-mediated signaling pathway"/>
    <property type="evidence" value="ECO:0007669"/>
    <property type="project" value="UniProtKB-KW"/>
</dbReference>
<comment type="caution">
    <text evidence="13">The sequence shown here is derived from an EMBL/GenBank/DDBJ whole genome shotgun (WGS) entry which is preliminary data.</text>
</comment>
<evidence type="ECO:0000256" key="6">
    <source>
        <dbReference type="ARBA" id="ARBA00023037"/>
    </source>
</evidence>
<name>A0ABQ8M5F2_LABRO</name>
<dbReference type="InterPro" id="IPR013517">
    <property type="entry name" value="FG-GAP"/>
</dbReference>
<dbReference type="InterPro" id="IPR013649">
    <property type="entry name" value="Integrin_alpha_Ig-like_1"/>
</dbReference>
<keyword evidence="14" id="KW-1185">Reference proteome</keyword>
<accession>A0ABQ8M5F2</accession>
<feature type="domain" description="Integrin alpha first immunoglubulin-like" evidence="12">
    <location>
        <begin position="349"/>
        <end position="455"/>
    </location>
</feature>
<evidence type="ECO:0000256" key="1">
    <source>
        <dbReference type="ARBA" id="ARBA00004479"/>
    </source>
</evidence>
<evidence type="ECO:0000259" key="12">
    <source>
        <dbReference type="Pfam" id="PF08441"/>
    </source>
</evidence>
<dbReference type="PANTHER" id="PTHR23220:SF69">
    <property type="entry name" value="INTEGRIN ALPHA-9"/>
    <property type="match status" value="1"/>
</dbReference>
<evidence type="ECO:0000256" key="7">
    <source>
        <dbReference type="ARBA" id="ARBA00023136"/>
    </source>
</evidence>
<dbReference type="SMART" id="SM00191">
    <property type="entry name" value="Int_alpha"/>
    <property type="match status" value="3"/>
</dbReference>
<keyword evidence="3 11" id="KW-0732">Signal</keyword>
<dbReference type="InterPro" id="IPR032695">
    <property type="entry name" value="Integrin_dom_sf"/>
</dbReference>